<feature type="region of interest" description="Disordered" evidence="2">
    <location>
        <begin position="1"/>
        <end position="85"/>
    </location>
</feature>
<evidence type="ECO:0000256" key="2">
    <source>
        <dbReference type="SAM" id="MobiDB-lite"/>
    </source>
</evidence>
<reference evidence="3" key="1">
    <citation type="submission" date="2022-01" db="EMBL/GenBank/DDBJ databases">
        <title>Comparative genomics reveals a dynamic genome evolution in the ectomycorrhizal milk-cap (Lactarius) mushrooms.</title>
        <authorList>
            <consortium name="DOE Joint Genome Institute"/>
            <person name="Lebreton A."/>
            <person name="Tang N."/>
            <person name="Kuo A."/>
            <person name="LaButti K."/>
            <person name="Drula E."/>
            <person name="Barry K."/>
            <person name="Clum A."/>
            <person name="Lipzen A."/>
            <person name="Mousain D."/>
            <person name="Ng V."/>
            <person name="Wang R."/>
            <person name="Wang X."/>
            <person name="Dai Y."/>
            <person name="Henrissat B."/>
            <person name="Grigoriev I.V."/>
            <person name="Guerin-Laguette A."/>
            <person name="Yu F."/>
            <person name="Martin F.M."/>
        </authorList>
    </citation>
    <scope>NUCLEOTIDE SEQUENCE</scope>
    <source>
        <strain evidence="3">QP</strain>
    </source>
</reference>
<protein>
    <submittedName>
        <fullName evidence="3">Uncharacterized protein</fullName>
    </submittedName>
</protein>
<feature type="compositionally biased region" description="Low complexity" evidence="2">
    <location>
        <begin position="23"/>
        <end position="48"/>
    </location>
</feature>
<dbReference type="AlphaFoldDB" id="A0AAD4LSW0"/>
<keyword evidence="4" id="KW-1185">Reference proteome</keyword>
<dbReference type="EMBL" id="JAKELL010000001">
    <property type="protein sequence ID" value="KAH9001260.1"/>
    <property type="molecule type" value="Genomic_DNA"/>
</dbReference>
<keyword evidence="1" id="KW-0175">Coiled coil</keyword>
<feature type="coiled-coil region" evidence="1">
    <location>
        <begin position="360"/>
        <end position="405"/>
    </location>
</feature>
<name>A0AAD4LSW0_9AGAM</name>
<comment type="caution">
    <text evidence="3">The sequence shown here is derived from an EMBL/GenBank/DDBJ whole genome shotgun (WGS) entry which is preliminary data.</text>
</comment>
<sequence length="513" mass="56321">MSHTSSRDRPSEQEPKSSPIPPVKVIAAAPPSSATTSKPSSETASKPSGPVAAPSHRPFSEVLPPPPIQKNSSQPSDDVMTPEQRRAVWERRITLMADATKEFMELEKLGQDMQMRRRQIQSPGFAALPSDVKATFQTGLTSAESAYQKKKDSFNSVVNKLSETDFWPPVPSQRAGELEAKLKEAKTMLGGLADGVSQLYKRIESLYEQRSGGPSAKRSGPDEDVELADGAIRTKKRRRLSINGSDDATPSDIREDVESIKNTIREIDDHLHEVENDISQHSCHVMELLEVKIEEKIEEIARNADVSSLVEVRLGPQTTKTFQAFSESFAQADREIGELAQEVSELIPKLDSLKRENDLFKQEEAASKDLLAELVKADQENAEALARLQAEAESLGSTLKAQANRATRSSPLPTYPLPKPFMDAITTSVQRQVHEQILPILAETRTDTERIAKARDMELYEKLVGDKTDQSSKLAQLISAWIERHPDYVHQALTAAAASAKGSGAGGSGRVST</sequence>
<feature type="compositionally biased region" description="Basic and acidic residues" evidence="2">
    <location>
        <begin position="1"/>
        <end position="15"/>
    </location>
</feature>
<accession>A0AAD4LSW0</accession>
<evidence type="ECO:0000313" key="3">
    <source>
        <dbReference type="EMBL" id="KAH9001260.1"/>
    </source>
</evidence>
<organism evidence="3 4">
    <name type="scientific">Lactarius akahatsu</name>
    <dbReference type="NCBI Taxonomy" id="416441"/>
    <lineage>
        <taxon>Eukaryota</taxon>
        <taxon>Fungi</taxon>
        <taxon>Dikarya</taxon>
        <taxon>Basidiomycota</taxon>
        <taxon>Agaricomycotina</taxon>
        <taxon>Agaricomycetes</taxon>
        <taxon>Russulales</taxon>
        <taxon>Russulaceae</taxon>
        <taxon>Lactarius</taxon>
    </lineage>
</organism>
<gene>
    <name evidence="3" type="ORF">EDB92DRAFT_1939020</name>
</gene>
<proteinExistence type="predicted"/>
<evidence type="ECO:0000313" key="4">
    <source>
        <dbReference type="Proteomes" id="UP001201163"/>
    </source>
</evidence>
<evidence type="ECO:0000256" key="1">
    <source>
        <dbReference type="SAM" id="Coils"/>
    </source>
</evidence>
<dbReference type="Proteomes" id="UP001201163">
    <property type="component" value="Unassembled WGS sequence"/>
</dbReference>